<evidence type="ECO:0000313" key="3">
    <source>
        <dbReference type="EMBL" id="MDI6447860.1"/>
    </source>
</evidence>
<dbReference type="InterPro" id="IPR012878">
    <property type="entry name" value="Beta-AFase-like_GH127_cat"/>
</dbReference>
<accession>A0AAW6TTD8</accession>
<sequence length="580" mass="65408">MAPLDIGDVRVGGEIGRRIDITIANNVLAIDADRDFIEPFRRRSSQGGYIGLGKFIDSLVRFAAYSKDPKVLALKQHVVRETIATQKADGYIGICVPERRMWHLWDIHEMGYLVMGLTADHAYFDEKPSLDAARRLADYIITHWSMDPDRKTEGWVSTYVATTGLAEAMLALHGRTGDERYVDFVVQHRKLAAWNTPLIQGRWGNLEGHAYYHMAHCLAQLRLNEIQPEARLLNQSRTTLDFLLRKDGLLAPGLCGYHECWHSNQQGFYKLGETCATAYLIRWLDALLRHNGDSLYGDIIERAIYNGLFAAQSPDGRRLRYYAPFEGKREYFQGDTYCCPCNYRRIVAELPQMICYRRDDGLAINLYAQSAATAKFADGVTVDVHQETDYPNSGDVTIRLTPSKPTRFPLFLRIPRWCDSARIAVNGDTVEMTAAGGAFFALARTWRASDVVRLHMPMPWRAIRGRKAQEGRVAVMRGPLLFCLNPQKQDGLDPQTMELLRLDVSSLRAGDADRTIRPDGLTCQASFWKPEDYNAAGPAPLKLTLTEYADSGAEWTYFLVPNPDADGPVEDELAGCKIPF</sequence>
<dbReference type="Pfam" id="PF07944">
    <property type="entry name" value="Beta-AFase-like_GH127_cat"/>
    <property type="match status" value="1"/>
</dbReference>
<feature type="domain" description="Non-reducing end beta-L-arabinofuranosidase-like GH127 middle" evidence="2">
    <location>
        <begin position="362"/>
        <end position="458"/>
    </location>
</feature>
<evidence type="ECO:0000313" key="4">
    <source>
        <dbReference type="Proteomes" id="UP001431776"/>
    </source>
</evidence>
<dbReference type="InterPro" id="IPR049046">
    <property type="entry name" value="Beta-AFase-like_GH127_middle"/>
</dbReference>
<evidence type="ECO:0000259" key="2">
    <source>
        <dbReference type="Pfam" id="PF20736"/>
    </source>
</evidence>
<gene>
    <name evidence="3" type="ORF">QJ522_02295</name>
</gene>
<dbReference type="GO" id="GO:0016787">
    <property type="term" value="F:hydrolase activity"/>
    <property type="evidence" value="ECO:0007669"/>
    <property type="project" value="UniProtKB-KW"/>
</dbReference>
<comment type="caution">
    <text evidence="3">The sequence shown here is derived from an EMBL/GenBank/DDBJ whole genome shotgun (WGS) entry which is preliminary data.</text>
</comment>
<dbReference type="EMBL" id="JASCXX010000002">
    <property type="protein sequence ID" value="MDI6447860.1"/>
    <property type="molecule type" value="Genomic_DNA"/>
</dbReference>
<dbReference type="Proteomes" id="UP001431776">
    <property type="component" value="Unassembled WGS sequence"/>
</dbReference>
<dbReference type="AlphaFoldDB" id="A0AAW6TTD8"/>
<dbReference type="PANTHER" id="PTHR43465">
    <property type="entry name" value="DUF1680 DOMAIN PROTEIN (AFU_ORTHOLOGUE AFUA_1G08910)"/>
    <property type="match status" value="1"/>
</dbReference>
<dbReference type="PANTHER" id="PTHR43465:SF2">
    <property type="entry name" value="DUF1680 DOMAIN PROTEIN (AFU_ORTHOLOGUE AFUA_1G08910)"/>
    <property type="match status" value="1"/>
</dbReference>
<feature type="domain" description="Non-reducing end beta-L-arabinofuranosidase-like GH127 catalytic" evidence="1">
    <location>
        <begin position="52"/>
        <end position="351"/>
    </location>
</feature>
<name>A0AAW6TTD8_9BACT</name>
<dbReference type="RefSeq" id="WP_349243271.1">
    <property type="nucleotide sequence ID" value="NZ_JASCXX010000002.1"/>
</dbReference>
<organism evidence="3 4">
    <name type="scientific">Anaerobaca lacustris</name>
    <dbReference type="NCBI Taxonomy" id="3044600"/>
    <lineage>
        <taxon>Bacteria</taxon>
        <taxon>Pseudomonadati</taxon>
        <taxon>Planctomycetota</taxon>
        <taxon>Phycisphaerae</taxon>
        <taxon>Sedimentisphaerales</taxon>
        <taxon>Anaerobacaceae</taxon>
        <taxon>Anaerobaca</taxon>
    </lineage>
</organism>
<dbReference type="Pfam" id="PF20736">
    <property type="entry name" value="Glyco_hydro127M"/>
    <property type="match status" value="1"/>
</dbReference>
<protein>
    <submittedName>
        <fullName evidence="3">Glycoside hydrolase family 127 protein</fullName>
    </submittedName>
</protein>
<proteinExistence type="predicted"/>
<reference evidence="3" key="1">
    <citation type="submission" date="2023-05" db="EMBL/GenBank/DDBJ databases">
        <title>Anaerotaeda fermentans gen. nov., sp. nov., a novel anaerobic planctomycete of the new family within the order Sedimentisphaerales isolated from Taman Peninsula, Russia.</title>
        <authorList>
            <person name="Khomyakova M.A."/>
            <person name="Merkel A.Y."/>
            <person name="Slobodkin A.I."/>
        </authorList>
    </citation>
    <scope>NUCLEOTIDE SEQUENCE</scope>
    <source>
        <strain evidence="3">M17dextr</strain>
    </source>
</reference>
<dbReference type="InterPro" id="IPR008928">
    <property type="entry name" value="6-hairpin_glycosidase_sf"/>
</dbReference>
<keyword evidence="4" id="KW-1185">Reference proteome</keyword>
<dbReference type="SUPFAM" id="SSF48208">
    <property type="entry name" value="Six-hairpin glycosidases"/>
    <property type="match status" value="1"/>
</dbReference>
<keyword evidence="3" id="KW-0378">Hydrolase</keyword>
<dbReference type="InterPro" id="IPR049174">
    <property type="entry name" value="Beta-AFase-like"/>
</dbReference>
<evidence type="ECO:0000259" key="1">
    <source>
        <dbReference type="Pfam" id="PF07944"/>
    </source>
</evidence>
<dbReference type="GO" id="GO:0005975">
    <property type="term" value="P:carbohydrate metabolic process"/>
    <property type="evidence" value="ECO:0007669"/>
    <property type="project" value="InterPro"/>
</dbReference>